<feature type="domain" description="Hemerythrin-like" evidence="1">
    <location>
        <begin position="15"/>
        <end position="154"/>
    </location>
</feature>
<evidence type="ECO:0000313" key="3">
    <source>
        <dbReference type="Proteomes" id="UP000637643"/>
    </source>
</evidence>
<evidence type="ECO:0000313" key="2">
    <source>
        <dbReference type="EMBL" id="GGG03373.1"/>
    </source>
</evidence>
<gene>
    <name evidence="2" type="ORF">GCM10010912_55050</name>
</gene>
<proteinExistence type="predicted"/>
<keyword evidence="3" id="KW-1185">Reference proteome</keyword>
<name>A0A917D1Q6_9BACL</name>
<dbReference type="Gene3D" id="1.20.120.520">
    <property type="entry name" value="nmb1532 protein domain like"/>
    <property type="match status" value="1"/>
</dbReference>
<reference evidence="2" key="1">
    <citation type="journal article" date="2014" name="Int. J. Syst. Evol. Microbiol.">
        <title>Complete genome sequence of Corynebacterium casei LMG S-19264T (=DSM 44701T), isolated from a smear-ripened cheese.</title>
        <authorList>
            <consortium name="US DOE Joint Genome Institute (JGI-PGF)"/>
            <person name="Walter F."/>
            <person name="Albersmeier A."/>
            <person name="Kalinowski J."/>
            <person name="Ruckert C."/>
        </authorList>
    </citation>
    <scope>NUCLEOTIDE SEQUENCE</scope>
    <source>
        <strain evidence="2">CGMCC 1.16134</strain>
    </source>
</reference>
<dbReference type="Proteomes" id="UP000637643">
    <property type="component" value="Unassembled WGS sequence"/>
</dbReference>
<dbReference type="RefSeq" id="WP_229696385.1">
    <property type="nucleotide sequence ID" value="NZ_BMKR01000035.1"/>
</dbReference>
<reference evidence="2" key="2">
    <citation type="submission" date="2020-09" db="EMBL/GenBank/DDBJ databases">
        <authorList>
            <person name="Sun Q."/>
            <person name="Zhou Y."/>
        </authorList>
    </citation>
    <scope>NUCLEOTIDE SEQUENCE</scope>
    <source>
        <strain evidence="2">CGMCC 1.16134</strain>
    </source>
</reference>
<protein>
    <recommendedName>
        <fullName evidence="1">Hemerythrin-like domain-containing protein</fullName>
    </recommendedName>
</protein>
<accession>A0A917D1Q6</accession>
<comment type="caution">
    <text evidence="2">The sequence shown here is derived from an EMBL/GenBank/DDBJ whole genome shotgun (WGS) entry which is preliminary data.</text>
</comment>
<dbReference type="AlphaFoldDB" id="A0A917D1Q6"/>
<sequence length="175" mass="20526">MSTFGELKFTLPAMRMLENEHRYLSYLMQEWHAHVLWFEGEGLSLAEGRRRLVELRRLIREFMIPLNKHTEKEEKYFFPMLGAYIGFEQGPLVGIQEEHKEIDAFIGHFLHHTDDEPEQLPLMAIQAAVRDAGEAFEILTVHFVKEEAVIYPMAEQQLSAKDQKRLNEQLNTLIT</sequence>
<dbReference type="Pfam" id="PF01814">
    <property type="entry name" value="Hemerythrin"/>
    <property type="match status" value="1"/>
</dbReference>
<dbReference type="EMBL" id="BMKR01000035">
    <property type="protein sequence ID" value="GGG03373.1"/>
    <property type="molecule type" value="Genomic_DNA"/>
</dbReference>
<dbReference type="InterPro" id="IPR012312">
    <property type="entry name" value="Hemerythrin-like"/>
</dbReference>
<evidence type="ECO:0000259" key="1">
    <source>
        <dbReference type="Pfam" id="PF01814"/>
    </source>
</evidence>
<organism evidence="2 3">
    <name type="scientific">Paenibacillus albidus</name>
    <dbReference type="NCBI Taxonomy" id="2041023"/>
    <lineage>
        <taxon>Bacteria</taxon>
        <taxon>Bacillati</taxon>
        <taxon>Bacillota</taxon>
        <taxon>Bacilli</taxon>
        <taxon>Bacillales</taxon>
        <taxon>Paenibacillaceae</taxon>
        <taxon>Paenibacillus</taxon>
    </lineage>
</organism>